<dbReference type="InterPro" id="IPR004843">
    <property type="entry name" value="Calcineurin-like_PHP"/>
</dbReference>
<evidence type="ECO:0000313" key="2">
    <source>
        <dbReference type="EMBL" id="GLT16268.1"/>
    </source>
</evidence>
<dbReference type="RefSeq" id="WP_284190203.1">
    <property type="nucleotide sequence ID" value="NZ_BSPW01000001.1"/>
</dbReference>
<dbReference type="PANTHER" id="PTHR43143:SF1">
    <property type="entry name" value="SERINE_THREONINE-PROTEIN PHOSPHATASE CPPED1"/>
    <property type="match status" value="1"/>
</dbReference>
<dbReference type="Proteomes" id="UP001157138">
    <property type="component" value="Unassembled WGS sequence"/>
</dbReference>
<sequence length="609" mass="68914">MKKIAIVPLFLAIYSYSQYTLCQESAVQNGSNINNFSMVTISDPQFFWTENYLDDDLNEELSIKFNNFTVDVVNDIIRSTPDANWQGVIVNGDLTAFGHGNELQAYEDFINQFSIPIYPGLGNHDYANNVDDCGDNGCATDMVRYLIDQVKTQIPSSTLRRFDYIRQNHPGPGEDVFKGSMSYSWDIGKVHFVQLNNYPEYKASWESSNGDNGSIMRIKHSMKWLRDDLSRAIHEDGAETIILNMHDYGDHWDPSNNSEFRDILENYPVTAIFAGHTHGTTGTSISGVPVYRTGASHKADFTLLNFSNEQMHVTVYDAEPLYEDDIIDSTEDYATPVEYDVTLRNMDIADVPNYRRPEVIFYENNSDNDVNEPDDLSCYFSDLEEPETQKGTIENEECFNDDAGAVELKDVPADTVIKVYDDPNGSMEDDYSIIKVLDNIEGSYLINSLEKDFNDSKISMINNDNNGLNGKVSRFEVYPPGTYQHEPLFVFHEGDNGDENIVCTLPGNAGSVEFDNNKGPYYCDNDEARSVTLIDIPKGTELELTDDPGGDHDHDYAIITVKKDILTSYLVYAFDYDYSDEFVTVNFTKKDDGDLEGKVSRAKIRMGEY</sequence>
<dbReference type="EMBL" id="BSPW01000001">
    <property type="protein sequence ID" value="GLT16268.1"/>
    <property type="molecule type" value="Genomic_DNA"/>
</dbReference>
<evidence type="ECO:0000313" key="3">
    <source>
        <dbReference type="Proteomes" id="UP001157138"/>
    </source>
</evidence>
<comment type="caution">
    <text evidence="2">The sequence shown here is derived from an EMBL/GenBank/DDBJ whole genome shotgun (WGS) entry which is preliminary data.</text>
</comment>
<accession>A0ABQ6ET10</accession>
<dbReference type="Pfam" id="PF00149">
    <property type="entry name" value="Metallophos"/>
    <property type="match status" value="1"/>
</dbReference>
<keyword evidence="3" id="KW-1185">Reference proteome</keyword>
<reference evidence="3" key="1">
    <citation type="journal article" date="2019" name="Int. J. Syst. Evol. Microbiol.">
        <title>The Global Catalogue of Microorganisms (GCM) 10K type strain sequencing project: providing services to taxonomists for standard genome sequencing and annotation.</title>
        <authorList>
            <consortium name="The Broad Institute Genomics Platform"/>
            <consortium name="The Broad Institute Genome Sequencing Center for Infectious Disease"/>
            <person name="Wu L."/>
            <person name="Ma J."/>
        </authorList>
    </citation>
    <scope>NUCLEOTIDE SEQUENCE [LARGE SCALE GENOMIC DNA]</scope>
    <source>
        <strain evidence="3">NBRC 108723</strain>
    </source>
</reference>
<dbReference type="PANTHER" id="PTHR43143">
    <property type="entry name" value="METALLOPHOSPHOESTERASE, CALCINEURIN SUPERFAMILY"/>
    <property type="match status" value="1"/>
</dbReference>
<dbReference type="InterPro" id="IPR029052">
    <property type="entry name" value="Metallo-depent_PP-like"/>
</dbReference>
<dbReference type="InterPro" id="IPR051918">
    <property type="entry name" value="STPP_CPPED1"/>
</dbReference>
<protein>
    <recommendedName>
        <fullName evidence="1">Calcineurin-like phosphoesterase domain-containing protein</fullName>
    </recommendedName>
</protein>
<organism evidence="2 3">
    <name type="scientific">Vibrio zhanjiangensis</name>
    <dbReference type="NCBI Taxonomy" id="1046128"/>
    <lineage>
        <taxon>Bacteria</taxon>
        <taxon>Pseudomonadati</taxon>
        <taxon>Pseudomonadota</taxon>
        <taxon>Gammaproteobacteria</taxon>
        <taxon>Vibrionales</taxon>
        <taxon>Vibrionaceae</taxon>
        <taxon>Vibrio</taxon>
    </lineage>
</organism>
<proteinExistence type="predicted"/>
<evidence type="ECO:0000259" key="1">
    <source>
        <dbReference type="Pfam" id="PF00149"/>
    </source>
</evidence>
<dbReference type="Gene3D" id="3.60.21.10">
    <property type="match status" value="1"/>
</dbReference>
<gene>
    <name evidence="2" type="ORF">GCM10007938_00440</name>
</gene>
<feature type="domain" description="Calcineurin-like phosphoesterase" evidence="1">
    <location>
        <begin position="83"/>
        <end position="278"/>
    </location>
</feature>
<name>A0ABQ6ET10_9VIBR</name>
<dbReference type="SUPFAM" id="SSF56300">
    <property type="entry name" value="Metallo-dependent phosphatases"/>
    <property type="match status" value="1"/>
</dbReference>